<dbReference type="InterPro" id="IPR001938">
    <property type="entry name" value="Thaumatin"/>
</dbReference>
<evidence type="ECO:0000313" key="2">
    <source>
        <dbReference type="EMBL" id="RYN32733.1"/>
    </source>
</evidence>
<evidence type="ECO:0000313" key="3">
    <source>
        <dbReference type="EMBL" id="RYN53310.1"/>
    </source>
</evidence>
<feature type="region of interest" description="Disordered" evidence="1">
    <location>
        <begin position="70"/>
        <end position="98"/>
    </location>
</feature>
<dbReference type="Proteomes" id="UP000292340">
    <property type="component" value="Unassembled WGS sequence"/>
</dbReference>
<dbReference type="OrthoDB" id="430315at2759"/>
<evidence type="ECO:0000256" key="1">
    <source>
        <dbReference type="SAM" id="MobiDB-lite"/>
    </source>
</evidence>
<proteinExistence type="predicted"/>
<dbReference type="AlphaFoldDB" id="A0A4Q4MLD0"/>
<dbReference type="SUPFAM" id="SSF49870">
    <property type="entry name" value="Osmotin, thaumatin-like protein"/>
    <property type="match status" value="1"/>
</dbReference>
<dbReference type="Proteomes" id="UP000292402">
    <property type="component" value="Unassembled WGS sequence"/>
</dbReference>
<dbReference type="CDD" id="cd09215">
    <property type="entry name" value="Thaumatin-like"/>
    <property type="match status" value="1"/>
</dbReference>
<dbReference type="Pfam" id="PF00314">
    <property type="entry name" value="Thaumatin"/>
    <property type="match status" value="1"/>
</dbReference>
<sequence length="413" mass="45039">MSTFKSSRGHTRPINHYSIAQLCTVLCLSALPMADAFHHMAQKAPWKANRRKLDITPLLVTNRCPESIWPGISTQSGTGPGENGFKLEPGETKNQTVSEDWQGRVWGRTNCTFNSDGTAAESGRGKACGSGDCNGALNCQVGGDVPVSLAEFTLDAGDGHTYYDISLVDGYNVPMAIVLQPLENVTLDDIPPNLTNPSCQGTDGLLASQGYNPYPEYPDFLRTNTSYPLPFDQKVDKNKISKWCPWDLQQNPPEKPGDGVYPYPDDNIQRPQFNPCFSACAKNNRPEDCCTGEYNSASACKPSEYSKNVKAVCPDAYSFAFDDQTSTFIIPSGAGFEVVFCPGARSTTILSTSREEMLQLAQQGRVDKQATMMMKSRSEMAKRSAASRISKLGGNPFAFVLVVVAVTSASHFW</sequence>
<accession>A0A4Q4MLD0</accession>
<comment type="caution">
    <text evidence="3">The sequence shown here is derived from an EMBL/GenBank/DDBJ whole genome shotgun (WGS) entry which is preliminary data.</text>
</comment>
<gene>
    <name evidence="3" type="ORF">AA0114_g4401</name>
    <name evidence="2" type="ORF">AA0115_g3654</name>
</gene>
<dbReference type="PANTHER" id="PTHR31048">
    <property type="entry name" value="OS03G0233200 PROTEIN"/>
    <property type="match status" value="1"/>
</dbReference>
<reference evidence="3" key="3">
    <citation type="journal article" date="2019" name="J. ISSAAS">
        <title>Genomics, evolutionary history and diagnostics of the Alternaria alternata species group including apple and Asian pear pathotypes.</title>
        <authorList>
            <person name="Armitage A.D."/>
            <person name="Cockerton H.M."/>
            <person name="Sreenivasaprasad S."/>
            <person name="Woodhall J."/>
            <person name="Lane C."/>
            <person name="Harrison R.J."/>
            <person name="Clarkson J.P."/>
        </authorList>
    </citation>
    <scope>NUCLEOTIDE SEQUENCE</scope>
    <source>
        <strain evidence="3">FERA 1082</strain>
    </source>
</reference>
<dbReference type="EMBL" id="PDXB01000007">
    <property type="protein sequence ID" value="RYN32733.1"/>
    <property type="molecule type" value="Genomic_DNA"/>
</dbReference>
<dbReference type="EMBL" id="PDXA01000012">
    <property type="protein sequence ID" value="RYN53310.1"/>
    <property type="molecule type" value="Genomic_DNA"/>
</dbReference>
<dbReference type="PRINTS" id="PR00347">
    <property type="entry name" value="THAUMATIN"/>
</dbReference>
<protein>
    <recommendedName>
        <fullName evidence="5">Osmotin, thaumatin-like protein</fullName>
    </recommendedName>
</protein>
<dbReference type="InterPro" id="IPR037176">
    <property type="entry name" value="Osmotin/thaumatin-like_sf"/>
</dbReference>
<reference evidence="2" key="1">
    <citation type="submission" date="2017-10" db="EMBL/GenBank/DDBJ databases">
        <authorList>
            <person name="Armitage A.D."/>
            <person name="Barbara D.J."/>
            <person name="Woodhall J.W."/>
            <person name="Sreenivasaprasad S."/>
            <person name="Lane C.R."/>
            <person name="Clarkson J.P."/>
            <person name="Harrison R.J."/>
        </authorList>
    </citation>
    <scope>NUCLEOTIDE SEQUENCE</scope>
    <source>
        <strain evidence="2">FERA 1164</strain>
    </source>
</reference>
<evidence type="ECO:0008006" key="5">
    <source>
        <dbReference type="Google" id="ProtNLM"/>
    </source>
</evidence>
<name>A0A4Q4MLD0_9PLEO</name>
<reference evidence="2 4" key="2">
    <citation type="journal article" date="2019" name="bioRxiv">
        <title>Genomics, evolutionary history and diagnostics of the Alternaria alternata species group including apple and Asian pear pathotypes.</title>
        <authorList>
            <person name="Armitage A.D."/>
            <person name="Cockerton H.M."/>
            <person name="Sreenivasaprasad S."/>
            <person name="Woodhall J.W."/>
            <person name="Lane C.R."/>
            <person name="Harrison R.J."/>
            <person name="Clarkson J.P."/>
        </authorList>
    </citation>
    <scope>NUCLEOTIDE SEQUENCE [LARGE SCALE GENOMIC DNA]</scope>
    <source>
        <strain evidence="4">FERA 1082</strain>
        <strain evidence="2">FERA 1164</strain>
    </source>
</reference>
<organism evidence="3 4">
    <name type="scientific">Alternaria tenuissima</name>
    <dbReference type="NCBI Taxonomy" id="119927"/>
    <lineage>
        <taxon>Eukaryota</taxon>
        <taxon>Fungi</taxon>
        <taxon>Dikarya</taxon>
        <taxon>Ascomycota</taxon>
        <taxon>Pezizomycotina</taxon>
        <taxon>Dothideomycetes</taxon>
        <taxon>Pleosporomycetidae</taxon>
        <taxon>Pleosporales</taxon>
        <taxon>Pleosporineae</taxon>
        <taxon>Pleosporaceae</taxon>
        <taxon>Alternaria</taxon>
        <taxon>Alternaria sect. Alternaria</taxon>
        <taxon>Alternaria alternata complex</taxon>
    </lineage>
</organism>
<dbReference type="PROSITE" id="PS51367">
    <property type="entry name" value="THAUMATIN_2"/>
    <property type="match status" value="1"/>
</dbReference>
<evidence type="ECO:0000313" key="4">
    <source>
        <dbReference type="Proteomes" id="UP000292402"/>
    </source>
</evidence>
<dbReference type="SMART" id="SM00205">
    <property type="entry name" value="THN"/>
    <property type="match status" value="1"/>
</dbReference>
<dbReference type="Gene3D" id="2.60.110.10">
    <property type="entry name" value="Thaumatin"/>
    <property type="match status" value="1"/>
</dbReference>